<evidence type="ECO:0000256" key="5">
    <source>
        <dbReference type="ARBA" id="ARBA00048679"/>
    </source>
</evidence>
<dbReference type="PROSITE" id="PS00479">
    <property type="entry name" value="ZF_DAG_PE_1"/>
    <property type="match status" value="1"/>
</dbReference>
<dbReference type="SMART" id="SM00036">
    <property type="entry name" value="CNH"/>
    <property type="match status" value="1"/>
</dbReference>
<evidence type="ECO:0000313" key="9">
    <source>
        <dbReference type="EMBL" id="KAK7071774.1"/>
    </source>
</evidence>
<comment type="catalytic activity">
    <reaction evidence="5">
        <text>L-seryl-[protein] + ATP = O-phospho-L-seryl-[protein] + ADP + H(+)</text>
        <dbReference type="Rhea" id="RHEA:17989"/>
        <dbReference type="Rhea" id="RHEA-COMP:9863"/>
        <dbReference type="Rhea" id="RHEA-COMP:11604"/>
        <dbReference type="ChEBI" id="CHEBI:15378"/>
        <dbReference type="ChEBI" id="CHEBI:29999"/>
        <dbReference type="ChEBI" id="CHEBI:30616"/>
        <dbReference type="ChEBI" id="CHEBI:83421"/>
        <dbReference type="ChEBI" id="CHEBI:456216"/>
        <dbReference type="EC" id="2.7.11.1"/>
    </reaction>
</comment>
<accession>A0AAN8X2M9</accession>
<dbReference type="PROSITE" id="PS50219">
    <property type="entry name" value="CNH"/>
    <property type="match status" value="1"/>
</dbReference>
<keyword evidence="3" id="KW-0862">Zinc</keyword>
<evidence type="ECO:0000313" key="10">
    <source>
        <dbReference type="Proteomes" id="UP001381693"/>
    </source>
</evidence>
<dbReference type="Gene3D" id="2.30.29.30">
    <property type="entry name" value="Pleckstrin-homology domain (PH domain)/Phosphotyrosine-binding domain (PTB)"/>
    <property type="match status" value="1"/>
</dbReference>
<organism evidence="9 10">
    <name type="scientific">Halocaridina rubra</name>
    <name type="common">Hawaiian red shrimp</name>
    <dbReference type="NCBI Taxonomy" id="373956"/>
    <lineage>
        <taxon>Eukaryota</taxon>
        <taxon>Metazoa</taxon>
        <taxon>Ecdysozoa</taxon>
        <taxon>Arthropoda</taxon>
        <taxon>Crustacea</taxon>
        <taxon>Multicrustacea</taxon>
        <taxon>Malacostraca</taxon>
        <taxon>Eumalacostraca</taxon>
        <taxon>Eucarida</taxon>
        <taxon>Decapoda</taxon>
        <taxon>Pleocyemata</taxon>
        <taxon>Caridea</taxon>
        <taxon>Atyoidea</taxon>
        <taxon>Atyidae</taxon>
        <taxon>Halocaridina</taxon>
    </lineage>
</organism>
<dbReference type="InterPro" id="IPR011993">
    <property type="entry name" value="PH-like_dom_sf"/>
</dbReference>
<dbReference type="PANTHER" id="PTHR22988">
    <property type="entry name" value="MYOTONIC DYSTROPHY S/T KINASE-RELATED"/>
    <property type="match status" value="1"/>
</dbReference>
<feature type="domain" description="Phorbol-ester/DAG-type" evidence="7">
    <location>
        <begin position="832"/>
        <end position="881"/>
    </location>
</feature>
<dbReference type="GO" id="GO:0031032">
    <property type="term" value="P:actomyosin structure organization"/>
    <property type="evidence" value="ECO:0007669"/>
    <property type="project" value="TreeGrafter"/>
</dbReference>
<dbReference type="PANTHER" id="PTHR22988:SF71">
    <property type="entry name" value="CITRON RHO-INTERACTING KINASE"/>
    <property type="match status" value="1"/>
</dbReference>
<feature type="coiled-coil region" evidence="6">
    <location>
        <begin position="307"/>
        <end position="561"/>
    </location>
</feature>
<dbReference type="Gene3D" id="3.30.60.20">
    <property type="match status" value="1"/>
</dbReference>
<dbReference type="SUPFAM" id="SSF57889">
    <property type="entry name" value="Cysteine-rich domain"/>
    <property type="match status" value="1"/>
</dbReference>
<feature type="non-terminal residue" evidence="9">
    <location>
        <position position="1"/>
    </location>
</feature>
<keyword evidence="6" id="KW-0175">Coiled coil</keyword>
<name>A0AAN8X2M9_HALRR</name>
<dbReference type="CDD" id="cd20814">
    <property type="entry name" value="CRIK"/>
    <property type="match status" value="1"/>
</dbReference>
<feature type="domain" description="CNH" evidence="8">
    <location>
        <begin position="1056"/>
        <end position="1346"/>
    </location>
</feature>
<dbReference type="Pfam" id="PF00780">
    <property type="entry name" value="CNH"/>
    <property type="match status" value="1"/>
</dbReference>
<dbReference type="EMBL" id="JAXCGZ010013945">
    <property type="protein sequence ID" value="KAK7071774.1"/>
    <property type="molecule type" value="Genomic_DNA"/>
</dbReference>
<dbReference type="InterPro" id="IPR046349">
    <property type="entry name" value="C1-like_sf"/>
</dbReference>
<gene>
    <name evidence="9" type="ORF">SK128_024513</name>
</gene>
<evidence type="ECO:0000256" key="3">
    <source>
        <dbReference type="ARBA" id="ARBA00022833"/>
    </source>
</evidence>
<dbReference type="GO" id="GO:0005856">
    <property type="term" value="C:cytoskeleton"/>
    <property type="evidence" value="ECO:0007669"/>
    <property type="project" value="TreeGrafter"/>
</dbReference>
<dbReference type="GO" id="GO:0046872">
    <property type="term" value="F:metal ion binding"/>
    <property type="evidence" value="ECO:0007669"/>
    <property type="project" value="UniProtKB-KW"/>
</dbReference>
<protein>
    <recommendedName>
        <fullName evidence="11">Citron Rho-interacting kinase</fullName>
    </recommendedName>
</protein>
<comment type="caution">
    <text evidence="9">The sequence shown here is derived from an EMBL/GenBank/DDBJ whole genome shotgun (WGS) entry which is preliminary data.</text>
</comment>
<dbReference type="InterPro" id="IPR001180">
    <property type="entry name" value="CNH_dom"/>
</dbReference>
<dbReference type="InterPro" id="IPR050839">
    <property type="entry name" value="Rho-assoc_Ser/Thr_Kinase"/>
</dbReference>
<dbReference type="InterPro" id="IPR002219">
    <property type="entry name" value="PKC_DAG/PE"/>
</dbReference>
<dbReference type="SMART" id="SM00109">
    <property type="entry name" value="C1"/>
    <property type="match status" value="1"/>
</dbReference>
<evidence type="ECO:0000256" key="1">
    <source>
        <dbReference type="ARBA" id="ARBA00022553"/>
    </source>
</evidence>
<feature type="coiled-coil region" evidence="6">
    <location>
        <begin position="587"/>
        <end position="614"/>
    </location>
</feature>
<dbReference type="Pfam" id="PF00130">
    <property type="entry name" value="C1_1"/>
    <property type="match status" value="1"/>
</dbReference>
<evidence type="ECO:0000259" key="7">
    <source>
        <dbReference type="PROSITE" id="PS50081"/>
    </source>
</evidence>
<sequence length="1409" mass="159517">VYEAEIVMLQSRHKEVLSELANREKVFQETELLNRKFRKTIVEMEKKTADTCKEATENVCNGNCAASIEAKQQLEKLIQTKREKEEDLNLQLEAMKGEKSDIKLKLEKSLLSMEKLNTSLSHIMDEKEQVEKQMNNLQRDLKSVKQDLTVIESQAKAVKEQENAEMKDHIKSMEAHLTDEKRECKLLRNELKKLTGQLNESRASIELLDTSSSQKEEEFLSRIRDLDEELKITMAEKVSLQNLLSVTKAREGEHQTKISELELLLTKLNETVQNLESKKSPSEAIEDMFSTKLKLLETQLSAAQAAHSTDKEKLMKLSDELQQAKRDLSDAKLDLRVAEREARSLQDTVAFLREKSKEQRSQLAEKDMEMKRVNDVADDLHADIERLESSIKKQEENKEQMNESHKQVVANLEQKITKLEDANKAFADLQKKLSNTQHLCDTLKLEKRGLETQIKMAESNSEDVKKEKSSLREELLELQKKMQQSDTVISQLKELCSTQDEELTEMMSLHDKMKDYEEEVTKLQQEIHSLKAEVKSTKASVNEEKSLKIFQEKKVQELEARLGLVDKENDEQVELLNEQLMEYTSGKAELLQHITSLEKELDDATTQQRKVERDLSLLHGQYERIQEEGEGHIQLIHNLKDSNFKLTEGLEEAISKAEAYKKKIEEIERSKCDLQAVHEDERVKMRSTIDQQTKLIDFLQGKTDNPKKKKNLKSKLFGKENKENTGYVMPHQYNELEDLLTQERLNNKILQEQIHKARAEIVSLKSSGGIDGKSIFTTPKMARTPLISRSNIVSRTLLPPSTPQNKRVIQNLTSSPSIQESASKQRMRHNIPHRWQPALQMRAVRCSGCLDSIPFARNAAKCQECNIVAHTKCSAAIPSTCGLPVQFAEHYSKGWTSESPRVSDTTRTEQQQPIQGWVKIPKPGKACWESCFIRGEKEEILIYDQEPVSGLQPKSRFRLSCPNAVTTVVSAVPKSELPDTSNVDLPYVLKVAVSARKVNGHSNSLYIMTTNFEEKQSWVMALESIVAELPNNEGDGEFQKEQIQLKVLMTSTNPVSLDVNTIAFINERTVVVGAAEGLYSFDVQKDGAFKSRARIEGLTSVHQVLVLNDKGLVLFIAGKDNLVYKVDKRILAVTAEASQMAKPNLTPDQIEPLQGCHLLAAGSTKAGQAFICAASSDRISILLLNESQDKFSVCRQYSTQEPCSCLHFTQASLIVGAEKFYEIDLMTFEIEEFLDESDPTLAYAIFGSAQMSSFPVAILQVSKPGKYEEYLLCFYEFAVFVDACGQRSREHDIKFTRLPIAIVFRRPYLYIVHQNAVEVIEIRSDCFTKVTSDADSDSDCSPPVRMVTKTMPKPSFIGEGPDAESIIVASRSHDSLEVVQVSACFLEDGDVSVSSWGTMPNFSVSGLVS</sequence>
<dbReference type="PROSITE" id="PS50081">
    <property type="entry name" value="ZF_DAG_PE_2"/>
    <property type="match status" value="1"/>
</dbReference>
<keyword evidence="2" id="KW-0479">Metal-binding</keyword>
<evidence type="ECO:0008006" key="11">
    <source>
        <dbReference type="Google" id="ProtNLM"/>
    </source>
</evidence>
<dbReference type="Proteomes" id="UP001381693">
    <property type="component" value="Unassembled WGS sequence"/>
</dbReference>
<feature type="coiled-coil region" evidence="6">
    <location>
        <begin position="733"/>
        <end position="767"/>
    </location>
</feature>
<keyword evidence="10" id="KW-1185">Reference proteome</keyword>
<feature type="coiled-coil region" evidence="6">
    <location>
        <begin position="67"/>
        <end position="278"/>
    </location>
</feature>
<evidence type="ECO:0000256" key="6">
    <source>
        <dbReference type="SAM" id="Coils"/>
    </source>
</evidence>
<comment type="catalytic activity">
    <reaction evidence="4">
        <text>L-threonyl-[protein] + ATP = O-phospho-L-threonyl-[protein] + ADP + H(+)</text>
        <dbReference type="Rhea" id="RHEA:46608"/>
        <dbReference type="Rhea" id="RHEA-COMP:11060"/>
        <dbReference type="Rhea" id="RHEA-COMP:11605"/>
        <dbReference type="ChEBI" id="CHEBI:15378"/>
        <dbReference type="ChEBI" id="CHEBI:30013"/>
        <dbReference type="ChEBI" id="CHEBI:30616"/>
        <dbReference type="ChEBI" id="CHEBI:61977"/>
        <dbReference type="ChEBI" id="CHEBI:456216"/>
        <dbReference type="EC" id="2.7.11.1"/>
    </reaction>
</comment>
<keyword evidence="1" id="KW-0597">Phosphoprotein</keyword>
<evidence type="ECO:0000259" key="8">
    <source>
        <dbReference type="PROSITE" id="PS50219"/>
    </source>
</evidence>
<evidence type="ECO:0000256" key="4">
    <source>
        <dbReference type="ARBA" id="ARBA00047899"/>
    </source>
</evidence>
<reference evidence="9 10" key="1">
    <citation type="submission" date="2023-11" db="EMBL/GenBank/DDBJ databases">
        <title>Halocaridina rubra genome assembly.</title>
        <authorList>
            <person name="Smith C."/>
        </authorList>
    </citation>
    <scope>NUCLEOTIDE SEQUENCE [LARGE SCALE GENOMIC DNA]</scope>
    <source>
        <strain evidence="9">EP-1</strain>
        <tissue evidence="9">Whole</tissue>
    </source>
</reference>
<dbReference type="GO" id="GO:0005737">
    <property type="term" value="C:cytoplasm"/>
    <property type="evidence" value="ECO:0007669"/>
    <property type="project" value="TreeGrafter"/>
</dbReference>
<dbReference type="GO" id="GO:0004674">
    <property type="term" value="F:protein serine/threonine kinase activity"/>
    <property type="evidence" value="ECO:0007669"/>
    <property type="project" value="UniProtKB-EC"/>
</dbReference>
<evidence type="ECO:0000256" key="2">
    <source>
        <dbReference type="ARBA" id="ARBA00022723"/>
    </source>
</evidence>
<proteinExistence type="predicted"/>